<feature type="domain" description="Vps16 C-terminal" evidence="2">
    <location>
        <begin position="937"/>
        <end position="1062"/>
    </location>
</feature>
<dbReference type="Gene3D" id="2.130.10.10">
    <property type="entry name" value="YVTN repeat-like/Quinoprotein amine dehydrogenase"/>
    <property type="match status" value="1"/>
</dbReference>
<dbReference type="Pfam" id="PF04840">
    <property type="entry name" value="Vps16_C"/>
    <property type="match status" value="2"/>
</dbReference>
<dbReference type="GO" id="GO:0003779">
    <property type="term" value="F:actin binding"/>
    <property type="evidence" value="ECO:0007669"/>
    <property type="project" value="TreeGrafter"/>
</dbReference>
<dbReference type="SUPFAM" id="SSF63829">
    <property type="entry name" value="Calcium-dependent phosphotriesterase"/>
    <property type="match status" value="1"/>
</dbReference>
<dbReference type="GO" id="GO:0042144">
    <property type="term" value="P:vacuole fusion, non-autophagic"/>
    <property type="evidence" value="ECO:0007669"/>
    <property type="project" value="TreeGrafter"/>
</dbReference>
<dbReference type="GO" id="GO:0030897">
    <property type="term" value="C:HOPS complex"/>
    <property type="evidence" value="ECO:0007669"/>
    <property type="project" value="TreeGrafter"/>
</dbReference>
<feature type="domain" description="Vps16 C-terminal" evidence="2">
    <location>
        <begin position="693"/>
        <end position="831"/>
    </location>
</feature>
<name>A0A8J5X7V1_DIALT</name>
<dbReference type="PANTHER" id="PTHR12811">
    <property type="entry name" value="VACUOLAR PROTEIN SORTING VPS16"/>
    <property type="match status" value="1"/>
</dbReference>
<dbReference type="InterPro" id="IPR038132">
    <property type="entry name" value="Vps16_C_sf"/>
</dbReference>
<evidence type="ECO:0000256" key="1">
    <source>
        <dbReference type="SAM" id="MobiDB-lite"/>
    </source>
</evidence>
<accession>A0A8J5X7V1</accession>
<dbReference type="GO" id="GO:0005765">
    <property type="term" value="C:lysosomal membrane"/>
    <property type="evidence" value="ECO:0007669"/>
    <property type="project" value="TreeGrafter"/>
</dbReference>
<dbReference type="InterPro" id="IPR015943">
    <property type="entry name" value="WD40/YVTN_repeat-like_dom_sf"/>
</dbReference>
<feature type="region of interest" description="Disordered" evidence="1">
    <location>
        <begin position="75"/>
        <end position="95"/>
    </location>
</feature>
<feature type="compositionally biased region" description="Gly residues" evidence="1">
    <location>
        <begin position="394"/>
        <end position="407"/>
    </location>
</feature>
<dbReference type="GO" id="GO:0005768">
    <property type="term" value="C:endosome"/>
    <property type="evidence" value="ECO:0007669"/>
    <property type="project" value="TreeGrafter"/>
</dbReference>
<evidence type="ECO:0000313" key="4">
    <source>
        <dbReference type="Proteomes" id="UP000751190"/>
    </source>
</evidence>
<proteinExistence type="predicted"/>
<reference evidence="3" key="1">
    <citation type="submission" date="2021-05" db="EMBL/GenBank/DDBJ databases">
        <title>The genome of the haptophyte Pavlova lutheri (Diacronema luteri, Pavlovales) - a model for lipid biosynthesis in eukaryotic algae.</title>
        <authorList>
            <person name="Hulatt C.J."/>
            <person name="Posewitz M.C."/>
        </authorList>
    </citation>
    <scope>NUCLEOTIDE SEQUENCE</scope>
    <source>
        <strain evidence="3">NIVA-4/92</strain>
    </source>
</reference>
<comment type="caution">
    <text evidence="3">The sequence shown here is derived from an EMBL/GenBank/DDBJ whole genome shotgun (WGS) entry which is preliminary data.</text>
</comment>
<keyword evidence="4" id="KW-1185">Reference proteome</keyword>
<evidence type="ECO:0000313" key="3">
    <source>
        <dbReference type="EMBL" id="KAG8457285.1"/>
    </source>
</evidence>
<dbReference type="InterPro" id="IPR016534">
    <property type="entry name" value="VPS16"/>
</dbReference>
<protein>
    <recommendedName>
        <fullName evidence="2">Vps16 C-terminal domain-containing protein</fullName>
    </recommendedName>
</protein>
<dbReference type="InterPro" id="IPR006925">
    <property type="entry name" value="Vps16_C"/>
</dbReference>
<dbReference type="Gene3D" id="1.10.150.780">
    <property type="entry name" value="Vps16, C-terminal region"/>
    <property type="match status" value="1"/>
</dbReference>
<dbReference type="EMBL" id="JAGTXO010000075">
    <property type="protein sequence ID" value="KAG8457285.1"/>
    <property type="molecule type" value="Genomic_DNA"/>
</dbReference>
<gene>
    <name evidence="3" type="ORF">KFE25_001022</name>
</gene>
<feature type="region of interest" description="Disordered" evidence="1">
    <location>
        <begin position="387"/>
        <end position="421"/>
    </location>
</feature>
<dbReference type="PANTHER" id="PTHR12811:SF0">
    <property type="entry name" value="VACUOLAR PROTEIN SORTING-ASSOCIATED PROTEIN 16 HOMOLOG"/>
    <property type="match status" value="1"/>
</dbReference>
<dbReference type="GO" id="GO:0016197">
    <property type="term" value="P:endosomal transport"/>
    <property type="evidence" value="ECO:0007669"/>
    <property type="project" value="TreeGrafter"/>
</dbReference>
<dbReference type="GO" id="GO:0006886">
    <property type="term" value="P:intracellular protein transport"/>
    <property type="evidence" value="ECO:0007669"/>
    <property type="project" value="InterPro"/>
</dbReference>
<dbReference type="PIRSF" id="PIRSF007949">
    <property type="entry name" value="VPS16"/>
    <property type="match status" value="1"/>
</dbReference>
<dbReference type="Proteomes" id="UP000751190">
    <property type="component" value="Unassembled WGS sequence"/>
</dbReference>
<dbReference type="OrthoDB" id="1792at2759"/>
<organism evidence="3 4">
    <name type="scientific">Diacronema lutheri</name>
    <name type="common">Unicellular marine alga</name>
    <name type="synonym">Monochrysis lutheri</name>
    <dbReference type="NCBI Taxonomy" id="2081491"/>
    <lineage>
        <taxon>Eukaryota</taxon>
        <taxon>Haptista</taxon>
        <taxon>Haptophyta</taxon>
        <taxon>Pavlovophyceae</taxon>
        <taxon>Pavlovales</taxon>
        <taxon>Pavlovaceae</taxon>
        <taxon>Diacronema</taxon>
    </lineage>
</organism>
<dbReference type="AlphaFoldDB" id="A0A8J5X7V1"/>
<dbReference type="OMA" id="NNQHFAM"/>
<evidence type="ECO:0000259" key="2">
    <source>
        <dbReference type="Pfam" id="PF04840"/>
    </source>
</evidence>
<feature type="compositionally biased region" description="Acidic residues" evidence="1">
    <location>
        <begin position="408"/>
        <end position="421"/>
    </location>
</feature>
<feature type="compositionally biased region" description="Gly residues" evidence="1">
    <location>
        <begin position="76"/>
        <end position="94"/>
    </location>
</feature>
<sequence>MAGQRSEENGAIGSLQAAAGMRGWSRLADRYYWRQSVFAASWPGLDFDAVEPHHAAGAPLGGAVAIVRPRERATPYGGGSGGEAGGGAGGGAHGGARVEVRASTGALIASLPWARARPIGLGWLEGERLAILSDDGSVRVLSVRLALLRELQLPDKLVAEGLGACVVLPAGVLVVTGRHRLHYVPCLAASAAGPPGARAAAGAAARPALERPVLREALAFALADPRLEGPPRALAALDAPAAAACAPAGAPSGAACVRVLVATRSGALLSVTEQGVTDELVSGGPFCALALAPNGRLLAAISDGGALFVWSMADFSRPPLTACRVAPPAARAAGGAADGPFRSSALRQLVWCGSDAIVISWAPGAAGGGAALTLVGPGGEAVRLPRRRAARPGGAAGVAGAGGYGEDGGGDGDGGDVGDGDGDDDGVGGVLCVCEPDGARLLSARTCELLSAVGGVTVAALGSAGTSAVGGGARGGTPSASSSAAHALLRASEALRAGDGLRADELVRALGGALGEAVAACALAAREASSECVQLALLRAAALGRAAMDGRALAQRASSGVGGTGAHGAVCPDGAAAGADDGAEASVRHLRLLRAARAPDAGLALSGAQLRELGVDGLLNRLLARGCHFLAARACALAGRPHGPVLEHWACARIALAAAPVADAAGAAGARASDDEVLASVLPRLQADDAPAVSFAAVAHAAHAHGRRALAARILQHEPRASQQVPLLLEMSLYAPALARAAASHEPDLVHLAILSARHALGADEFAALLGAQPTACALYAAYCASQDRPALRALHVQMGRPLDAARCALRDAYLCATLEERMRALAAAQQTLLALDRSQPLTLGGGIGIGIGGGGGVGGGGGGSAGAHLAREASEALALLRSQIDLELATDGVSPPDGALERSPYRMAASGSGAPGASARVFVRGVGAPPDPGPFRFIDTCLSHTLHNCFLFAQARRAAKLRAEFKVPDKRFWHIRLTALAHCRDWEAIDELARERKSPVGYGPFIDACLEMGEAAEGRKYVPRLGTPREKATYLVRLGCAAEAREVAVIAKDAELLESIARKELR</sequence>